<dbReference type="AlphaFoldDB" id="H0EAK4"/>
<name>H0EAK4_9ACTN</name>
<dbReference type="SUPFAM" id="SSF47240">
    <property type="entry name" value="Ferritin-like"/>
    <property type="match status" value="1"/>
</dbReference>
<dbReference type="OrthoDB" id="954262at2"/>
<dbReference type="CDD" id="cd00657">
    <property type="entry name" value="Ferritin_like"/>
    <property type="match status" value="1"/>
</dbReference>
<dbReference type="Pfam" id="PF13668">
    <property type="entry name" value="Ferritin_2"/>
    <property type="match status" value="1"/>
</dbReference>
<dbReference type="InterPro" id="IPR012347">
    <property type="entry name" value="Ferritin-like"/>
</dbReference>
<keyword evidence="2" id="KW-1185">Reference proteome</keyword>
<evidence type="ECO:0000313" key="1">
    <source>
        <dbReference type="EMBL" id="EHN09331.1"/>
    </source>
</evidence>
<reference evidence="1 2" key="1">
    <citation type="journal article" date="2013" name="Biodegradation">
        <title>Quantitative proteomic analysis of ibuprofen-degrading Patulibacter sp. strain I11.</title>
        <authorList>
            <person name="Almeida B."/>
            <person name="Kjeldal H."/>
            <person name="Lolas I."/>
            <person name="Knudsen A.D."/>
            <person name="Carvalho G."/>
            <person name="Nielsen K.L."/>
            <person name="Barreto Crespo M.T."/>
            <person name="Stensballe A."/>
            <person name="Nielsen J.L."/>
        </authorList>
    </citation>
    <scope>NUCLEOTIDE SEQUENCE [LARGE SCALE GENOMIC DNA]</scope>
    <source>
        <strain evidence="1 2">I11</strain>
    </source>
</reference>
<dbReference type="PANTHER" id="PTHR31694:SF26">
    <property type="entry name" value="OS05G0151100 PROTEIN"/>
    <property type="match status" value="1"/>
</dbReference>
<dbReference type="InterPro" id="IPR052965">
    <property type="entry name" value="Pigment-catalase-like"/>
</dbReference>
<protein>
    <recommendedName>
        <fullName evidence="3">Ferritin-like domain-containing protein</fullName>
    </recommendedName>
</protein>
<dbReference type="PANTHER" id="PTHR31694">
    <property type="entry name" value="DESICCATION-LIKE PROTEIN"/>
    <property type="match status" value="1"/>
</dbReference>
<organism evidence="1 2">
    <name type="scientific">Patulibacter medicamentivorans</name>
    <dbReference type="NCBI Taxonomy" id="1097667"/>
    <lineage>
        <taxon>Bacteria</taxon>
        <taxon>Bacillati</taxon>
        <taxon>Actinomycetota</taxon>
        <taxon>Thermoleophilia</taxon>
        <taxon>Solirubrobacterales</taxon>
        <taxon>Patulibacteraceae</taxon>
        <taxon>Patulibacter</taxon>
    </lineage>
</organism>
<dbReference type="RefSeq" id="WP_007578341.1">
    <property type="nucleotide sequence ID" value="NZ_AGUD01000295.1"/>
</dbReference>
<dbReference type="Gene3D" id="1.20.1260.10">
    <property type="match status" value="1"/>
</dbReference>
<sequence length="211" mass="22278">MSHQITNPDVPLDAIEVRGDTRQAFLLKATLATGALYGAGLVGPTVRRALAAGEMGDVDILNFALTLEFLEADFYRVGRKLSLSDEVAAAAKRFGREEAEHVTALKATIEKLGGTPVASPRFSFPLRDEASFLKLASKLEDTGVSAYNGAAPAIESKEVLGAAGSIVQVEARHAAVIRLLRGKDPAPQAFDVASRKDVVVKAITPLIRAGA</sequence>
<proteinExistence type="predicted"/>
<evidence type="ECO:0008006" key="3">
    <source>
        <dbReference type="Google" id="ProtNLM"/>
    </source>
</evidence>
<dbReference type="PATRIC" id="fig|1097667.3.peg.3843"/>
<gene>
    <name evidence="1" type="ORF">PAI11_38780</name>
</gene>
<comment type="caution">
    <text evidence="1">The sequence shown here is derived from an EMBL/GenBank/DDBJ whole genome shotgun (WGS) entry which is preliminary data.</text>
</comment>
<dbReference type="EMBL" id="AGUD01000295">
    <property type="protein sequence ID" value="EHN09331.1"/>
    <property type="molecule type" value="Genomic_DNA"/>
</dbReference>
<dbReference type="Proteomes" id="UP000005143">
    <property type="component" value="Unassembled WGS sequence"/>
</dbReference>
<dbReference type="InterPro" id="IPR009078">
    <property type="entry name" value="Ferritin-like_SF"/>
</dbReference>
<evidence type="ECO:0000313" key="2">
    <source>
        <dbReference type="Proteomes" id="UP000005143"/>
    </source>
</evidence>
<accession>H0EAK4</accession>